<gene>
    <name evidence="1" type="ORF">SDC9_161044</name>
</gene>
<dbReference type="EMBL" id="VSSQ01060264">
    <property type="protein sequence ID" value="MPN13720.1"/>
    <property type="molecule type" value="Genomic_DNA"/>
</dbReference>
<comment type="caution">
    <text evidence="1">The sequence shown here is derived from an EMBL/GenBank/DDBJ whole genome shotgun (WGS) entry which is preliminary data.</text>
</comment>
<evidence type="ECO:0008006" key="2">
    <source>
        <dbReference type="Google" id="ProtNLM"/>
    </source>
</evidence>
<proteinExistence type="predicted"/>
<dbReference type="AlphaFoldDB" id="A0A645FID2"/>
<name>A0A645FID2_9ZZZZ</name>
<protein>
    <recommendedName>
        <fullName evidence="2">LysR substrate-binding domain-containing protein</fullName>
    </recommendedName>
</protein>
<dbReference type="SUPFAM" id="SSF53850">
    <property type="entry name" value="Periplasmic binding protein-like II"/>
    <property type="match status" value="1"/>
</dbReference>
<organism evidence="1">
    <name type="scientific">bioreactor metagenome</name>
    <dbReference type="NCBI Taxonomy" id="1076179"/>
    <lineage>
        <taxon>unclassified sequences</taxon>
        <taxon>metagenomes</taxon>
        <taxon>ecological metagenomes</taxon>
    </lineage>
</organism>
<reference evidence="1" key="1">
    <citation type="submission" date="2019-08" db="EMBL/GenBank/DDBJ databases">
        <authorList>
            <person name="Kucharzyk K."/>
            <person name="Murdoch R.W."/>
            <person name="Higgins S."/>
            <person name="Loffler F."/>
        </authorList>
    </citation>
    <scope>NUCLEOTIDE SEQUENCE</scope>
</reference>
<accession>A0A645FID2</accession>
<sequence length="76" mass="8795">MHWVTNVLQHINMINMGLGFSFVPEYLLKFLGDHVQVIATDFELPTLQLYASFRKNSKNAALQFITQELKIQSQLN</sequence>
<evidence type="ECO:0000313" key="1">
    <source>
        <dbReference type="EMBL" id="MPN13720.1"/>
    </source>
</evidence>